<reference evidence="1 2" key="1">
    <citation type="submission" date="2023-03" db="EMBL/GenBank/DDBJ databases">
        <authorList>
            <person name="Pearce D."/>
        </authorList>
    </citation>
    <scope>NUCLEOTIDE SEQUENCE [LARGE SCALE GENOMIC DNA]</scope>
    <source>
        <strain evidence="1">Msz</strain>
    </source>
</reference>
<evidence type="ECO:0000313" key="2">
    <source>
        <dbReference type="Proteomes" id="UP001162030"/>
    </source>
</evidence>
<gene>
    <name evidence="1" type="ORF">MSZNOR_0763</name>
</gene>
<accession>A0ABM9HXS6</accession>
<proteinExistence type="predicted"/>
<dbReference type="EMBL" id="OX458333">
    <property type="protein sequence ID" value="CAI8757108.1"/>
    <property type="molecule type" value="Genomic_DNA"/>
</dbReference>
<organism evidence="1 2">
    <name type="scientific">Methylocaldum szegediense</name>
    <dbReference type="NCBI Taxonomy" id="73780"/>
    <lineage>
        <taxon>Bacteria</taxon>
        <taxon>Pseudomonadati</taxon>
        <taxon>Pseudomonadota</taxon>
        <taxon>Gammaproteobacteria</taxon>
        <taxon>Methylococcales</taxon>
        <taxon>Methylococcaceae</taxon>
        <taxon>Methylocaldum</taxon>
    </lineage>
</organism>
<sequence length="102" mass="11884">MSEPHSSISIYNKFLAFNFIPSAPLSTETLIILSNWIVFYYSKPANNIQSKYLSNVSQIENLSRERTRQTSSRCRSRCLPNWFFVSHTSGNRFLILFSTPHF</sequence>
<dbReference type="Proteomes" id="UP001162030">
    <property type="component" value="Chromosome"/>
</dbReference>
<keyword evidence="2" id="KW-1185">Reference proteome</keyword>
<evidence type="ECO:0008006" key="3">
    <source>
        <dbReference type="Google" id="ProtNLM"/>
    </source>
</evidence>
<protein>
    <recommendedName>
        <fullName evidence="3">Integrase catalytic domain-containing protein</fullName>
    </recommendedName>
</protein>
<evidence type="ECO:0000313" key="1">
    <source>
        <dbReference type="EMBL" id="CAI8757108.1"/>
    </source>
</evidence>
<name>A0ABM9HXS6_9GAMM</name>